<evidence type="ECO:0000313" key="11">
    <source>
        <dbReference type="EMBL" id="TGO50695.1"/>
    </source>
</evidence>
<keyword evidence="7" id="KW-0862">Zinc</keyword>
<comment type="cofactor">
    <cofactor evidence="1">
        <name>Zn(2+)</name>
        <dbReference type="ChEBI" id="CHEBI:29105"/>
    </cofactor>
</comment>
<dbReference type="InterPro" id="IPR005850">
    <property type="entry name" value="GalP_Utransf_C"/>
</dbReference>
<dbReference type="Pfam" id="PF02744">
    <property type="entry name" value="GalP_UDP_tr_C"/>
    <property type="match status" value="1"/>
</dbReference>
<dbReference type="OrthoDB" id="418412at2759"/>
<organism evidence="11 12">
    <name type="scientific">Botryotinia convoluta</name>
    <dbReference type="NCBI Taxonomy" id="54673"/>
    <lineage>
        <taxon>Eukaryota</taxon>
        <taxon>Fungi</taxon>
        <taxon>Dikarya</taxon>
        <taxon>Ascomycota</taxon>
        <taxon>Pezizomycotina</taxon>
        <taxon>Leotiomycetes</taxon>
        <taxon>Helotiales</taxon>
        <taxon>Sclerotiniaceae</taxon>
        <taxon>Botryotinia</taxon>
    </lineage>
</organism>
<protein>
    <recommendedName>
        <fullName evidence="3">Galactose-1-phosphate uridylyltransferase</fullName>
    </recommendedName>
</protein>
<name>A0A4Z1HPF5_9HELO</name>
<evidence type="ECO:0000256" key="2">
    <source>
        <dbReference type="ARBA" id="ARBA00010951"/>
    </source>
</evidence>
<dbReference type="Proteomes" id="UP000297527">
    <property type="component" value="Unassembled WGS sequence"/>
</dbReference>
<dbReference type="Gene3D" id="3.30.428.10">
    <property type="entry name" value="HIT-like"/>
    <property type="match status" value="2"/>
</dbReference>
<accession>A0A4Z1HPF5</accession>
<keyword evidence="8" id="KW-0119">Carbohydrate metabolism</keyword>
<dbReference type="GO" id="GO:0008270">
    <property type="term" value="F:zinc ion binding"/>
    <property type="evidence" value="ECO:0007669"/>
    <property type="project" value="InterPro"/>
</dbReference>
<gene>
    <name evidence="11" type="ORF">BCON_0178g00210</name>
</gene>
<dbReference type="SUPFAM" id="SSF54197">
    <property type="entry name" value="HIT-like"/>
    <property type="match status" value="2"/>
</dbReference>
<dbReference type="PANTHER" id="PTHR11943:SF1">
    <property type="entry name" value="GALACTOSE-1-PHOSPHATE URIDYLYLTRANSFERASE"/>
    <property type="match status" value="1"/>
</dbReference>
<feature type="domain" description="Galactose-1-phosphate uridyl transferase N-terminal" evidence="9">
    <location>
        <begin position="8"/>
        <end position="227"/>
    </location>
</feature>
<dbReference type="InterPro" id="IPR036265">
    <property type="entry name" value="HIT-like_sf"/>
</dbReference>
<dbReference type="GO" id="GO:0005737">
    <property type="term" value="C:cytoplasm"/>
    <property type="evidence" value="ECO:0007669"/>
    <property type="project" value="TreeGrafter"/>
</dbReference>
<keyword evidence="6" id="KW-0479">Metal-binding</keyword>
<comment type="similarity">
    <text evidence="2">Belongs to the galactose-1-phosphate uridylyltransferase type 1 family.</text>
</comment>
<evidence type="ECO:0000256" key="6">
    <source>
        <dbReference type="ARBA" id="ARBA00022723"/>
    </source>
</evidence>
<dbReference type="GO" id="GO:0008108">
    <property type="term" value="F:UDP-glucose:hexose-1-phosphate uridylyltransferase activity"/>
    <property type="evidence" value="ECO:0007669"/>
    <property type="project" value="InterPro"/>
</dbReference>
<keyword evidence="5" id="KW-0548">Nucleotidyltransferase</keyword>
<dbReference type="AlphaFoldDB" id="A0A4Z1HPF5"/>
<comment type="caution">
    <text evidence="11">The sequence shown here is derived from an EMBL/GenBank/DDBJ whole genome shotgun (WGS) entry which is preliminary data.</text>
</comment>
<keyword evidence="4" id="KW-0808">Transferase</keyword>
<dbReference type="Pfam" id="PF01087">
    <property type="entry name" value="GalP_UDP_transf"/>
    <property type="match status" value="1"/>
</dbReference>
<evidence type="ECO:0000256" key="1">
    <source>
        <dbReference type="ARBA" id="ARBA00001947"/>
    </source>
</evidence>
<feature type="domain" description="Galactose-1-phosphate uridyl transferase C-terminal" evidence="10">
    <location>
        <begin position="234"/>
        <end position="390"/>
    </location>
</feature>
<dbReference type="PANTHER" id="PTHR11943">
    <property type="entry name" value="GALACTOSE-1-PHOSPHATE URIDYLYLTRANSFERASE"/>
    <property type="match status" value="1"/>
</dbReference>
<keyword evidence="12" id="KW-1185">Reference proteome</keyword>
<dbReference type="InterPro" id="IPR001937">
    <property type="entry name" value="GalP_UDPtransf1"/>
</dbReference>
<dbReference type="GO" id="GO:0033499">
    <property type="term" value="P:galactose catabolic process via UDP-galactose, Leloir pathway"/>
    <property type="evidence" value="ECO:0007669"/>
    <property type="project" value="TreeGrafter"/>
</dbReference>
<proteinExistence type="inferred from homology"/>
<evidence type="ECO:0000256" key="3">
    <source>
        <dbReference type="ARBA" id="ARBA00016340"/>
    </source>
</evidence>
<dbReference type="NCBIfam" id="TIGR00209">
    <property type="entry name" value="galT_1"/>
    <property type="match status" value="1"/>
</dbReference>
<evidence type="ECO:0000259" key="10">
    <source>
        <dbReference type="Pfam" id="PF02744"/>
    </source>
</evidence>
<evidence type="ECO:0000256" key="5">
    <source>
        <dbReference type="ARBA" id="ARBA00022695"/>
    </source>
</evidence>
<reference evidence="11 12" key="1">
    <citation type="submission" date="2017-12" db="EMBL/GenBank/DDBJ databases">
        <title>Comparative genomics of Botrytis spp.</title>
        <authorList>
            <person name="Valero-Jimenez C.A."/>
            <person name="Tapia P."/>
            <person name="Veloso J."/>
            <person name="Silva-Moreno E."/>
            <person name="Staats M."/>
            <person name="Valdes J.H."/>
            <person name="Van Kan J.A.L."/>
        </authorList>
    </citation>
    <scope>NUCLEOTIDE SEQUENCE [LARGE SCALE GENOMIC DNA]</scope>
    <source>
        <strain evidence="11 12">MUCL11595</strain>
    </source>
</reference>
<evidence type="ECO:0000256" key="4">
    <source>
        <dbReference type="ARBA" id="ARBA00022679"/>
    </source>
</evidence>
<dbReference type="EMBL" id="PQXN01000178">
    <property type="protein sequence ID" value="TGO50695.1"/>
    <property type="molecule type" value="Genomic_DNA"/>
</dbReference>
<dbReference type="UniPathway" id="UPA00214"/>
<evidence type="ECO:0000256" key="8">
    <source>
        <dbReference type="ARBA" id="ARBA00023277"/>
    </source>
</evidence>
<dbReference type="InterPro" id="IPR005849">
    <property type="entry name" value="GalP_Utransf_N"/>
</dbReference>
<evidence type="ECO:0000259" key="9">
    <source>
        <dbReference type="Pfam" id="PF01087"/>
    </source>
</evidence>
<evidence type="ECO:0000313" key="12">
    <source>
        <dbReference type="Proteomes" id="UP000297527"/>
    </source>
</evidence>
<sequence length="446" mass="51337">MDVVKINDVSHRRYNPLNGKWILIASPDKQKRPRQAHEEPPISEEKIVYDPKCYLCPGNARAQGGRRNPKYTETFLFRNDFSTIDSKRGEDDLETGSKLSYIKLIKVDFSRMLDSEDLFQAEPVFGRCYVLTYSAKHYMTVPDMTLQDVSNIVEVWSNLYSRYLSPRNPLKLAVQKAGNPDLTSCDDKDISDSAYFKYFQIFDNNGAVAGCSNLHSHCQIWISSTMPEEPRAEAEQMKNYRNDHCGRHLLADYLKQEQEKKERIVWQNDTFVIVTPWWAVWPFEVLVIPKRHVRALVDLTEIEKLHFAEAILHLAQSYDKLFGYPFPYVSGLHQAPLDATEEELENSYLHMHFCPPLLRSSIRKFFGGYELFAEPSREITPETAADMLRRAQVEILESESECSCPTDSKTVSIDTEKPAEGKKSLLSFKSVVNRVLGIARCKVEKT</sequence>
<evidence type="ECO:0000256" key="7">
    <source>
        <dbReference type="ARBA" id="ARBA00022833"/>
    </source>
</evidence>